<evidence type="ECO:0000313" key="1">
    <source>
        <dbReference type="EMBL" id="PZE17246.1"/>
    </source>
</evidence>
<gene>
    <name evidence="1" type="ORF">DNU06_08205</name>
</gene>
<sequence length="164" mass="18120">MNFKTVVLGAIGLLLISCGGAGNGPEKATEMYVKAIAEGAYEKALDLSTGSAAETIKQMQETEAAGYETKIVEVQCETDNETETAKCKCTERKSDSLAFLKYKYDSFQYELEKVDGKWKVISQSKDMVMPDLGDMGGFGDEDMMEDMPMEESIMTEEIIEVEEN</sequence>
<dbReference type="Proteomes" id="UP000249248">
    <property type="component" value="Unassembled WGS sequence"/>
</dbReference>
<keyword evidence="2" id="KW-1185">Reference proteome</keyword>
<dbReference type="PROSITE" id="PS51257">
    <property type="entry name" value="PROKAR_LIPOPROTEIN"/>
    <property type="match status" value="1"/>
</dbReference>
<protein>
    <submittedName>
        <fullName evidence="1">Uncharacterized protein</fullName>
    </submittedName>
</protein>
<dbReference type="OrthoDB" id="1475032at2"/>
<organism evidence="1 2">
    <name type="scientific">Putridiphycobacter roseus</name>
    <dbReference type="NCBI Taxonomy" id="2219161"/>
    <lineage>
        <taxon>Bacteria</taxon>
        <taxon>Pseudomonadati</taxon>
        <taxon>Bacteroidota</taxon>
        <taxon>Flavobacteriia</taxon>
        <taxon>Flavobacteriales</taxon>
        <taxon>Crocinitomicaceae</taxon>
        <taxon>Putridiphycobacter</taxon>
    </lineage>
</organism>
<reference evidence="1 2" key="1">
    <citation type="submission" date="2018-06" db="EMBL/GenBank/DDBJ databases">
        <title>The draft genome sequence of Crocinitomix sp. SM1701.</title>
        <authorList>
            <person name="Zhang X."/>
        </authorList>
    </citation>
    <scope>NUCLEOTIDE SEQUENCE [LARGE SCALE GENOMIC DNA]</scope>
    <source>
        <strain evidence="1 2">SM1701</strain>
    </source>
</reference>
<evidence type="ECO:0000313" key="2">
    <source>
        <dbReference type="Proteomes" id="UP000249248"/>
    </source>
</evidence>
<accession>A0A2W1NGX7</accession>
<dbReference type="EMBL" id="QKSB01000004">
    <property type="protein sequence ID" value="PZE17246.1"/>
    <property type="molecule type" value="Genomic_DNA"/>
</dbReference>
<proteinExistence type="predicted"/>
<comment type="caution">
    <text evidence="1">The sequence shown here is derived from an EMBL/GenBank/DDBJ whole genome shotgun (WGS) entry which is preliminary data.</text>
</comment>
<dbReference type="AlphaFoldDB" id="A0A2W1NGX7"/>
<name>A0A2W1NGX7_9FLAO</name>
<dbReference type="RefSeq" id="WP_111062771.1">
    <property type="nucleotide sequence ID" value="NZ_JBHUCU010000016.1"/>
</dbReference>